<feature type="compositionally biased region" description="Polar residues" evidence="1">
    <location>
        <begin position="84"/>
        <end position="106"/>
    </location>
</feature>
<keyword evidence="2" id="KW-0472">Membrane</keyword>
<evidence type="ECO:0000256" key="1">
    <source>
        <dbReference type="SAM" id="MobiDB-lite"/>
    </source>
</evidence>
<gene>
    <name evidence="3" type="ORF">BS47DRAFT_174354</name>
</gene>
<accession>A0A9P6DS67</accession>
<dbReference type="OrthoDB" id="2575061at2759"/>
<feature type="region of interest" description="Disordered" evidence="1">
    <location>
        <begin position="1"/>
        <end position="118"/>
    </location>
</feature>
<evidence type="ECO:0000313" key="3">
    <source>
        <dbReference type="EMBL" id="KAF9509214.1"/>
    </source>
</evidence>
<feature type="compositionally biased region" description="Basic and acidic residues" evidence="1">
    <location>
        <begin position="167"/>
        <end position="181"/>
    </location>
</feature>
<feature type="transmembrane region" description="Helical" evidence="2">
    <location>
        <begin position="244"/>
        <end position="270"/>
    </location>
</feature>
<dbReference type="Proteomes" id="UP000886523">
    <property type="component" value="Unassembled WGS sequence"/>
</dbReference>
<feature type="transmembrane region" description="Helical" evidence="2">
    <location>
        <begin position="198"/>
        <end position="224"/>
    </location>
</feature>
<proteinExistence type="predicted"/>
<keyword evidence="4" id="KW-1185">Reference proteome</keyword>
<feature type="compositionally biased region" description="Polar residues" evidence="1">
    <location>
        <begin position="503"/>
        <end position="518"/>
    </location>
</feature>
<sequence>MSHEHDSRKASTNLTAAEHLALEIERRTSAVPRPSSSLLPPEVRESLESEGYPSWLPRRPHPPGPASPSHTDGDGRVAGDIRTSAENSSSGSPEQFATMQTTSSGWQAPKHGRNPTPRSVRILAVPDDHSDPAGLVARSSGLAVVPSVGQDVTVPPTVSRGPGTRFPRPEGHPRPRFRENGFHPKILRSPSRLHRAHFFLQPLLVFGHVPIQAFFDFNAAYILLQAARHPAPETPGIPVSGRGWALAYAAYLACYFVYFFSVFIGYELVYSFYRRWRAKRPLILPIYLSARASELVSMTSYTNFCFLLHLRTSAFRRSQNGSLRDGFAETCFRYSQNLPTVILLLPRAALCLAALLSFSAATPAAIQATAGPSLRDRTFFNANGSLTSYARGILITNAAWTMWRVFVLLASWLGLWILSGQGCAGLCGPRYRWEEEDDEKSHSAYSRSREDGIIDRWAWLPYTIARVQDTYDFCLTARAKRPSLTGSTRSRALPAITEAPSASLPTSGSGTARPSATPSAEALRSRAAQGTLSVERTTLDPSIPIAGSSLSSTGRMSLTPILMQALAPQL</sequence>
<dbReference type="AlphaFoldDB" id="A0A9P6DS67"/>
<feature type="region of interest" description="Disordered" evidence="1">
    <location>
        <begin position="153"/>
        <end position="181"/>
    </location>
</feature>
<keyword evidence="2" id="KW-1133">Transmembrane helix</keyword>
<feature type="region of interest" description="Disordered" evidence="1">
    <location>
        <begin position="486"/>
        <end position="535"/>
    </location>
</feature>
<name>A0A9P6DS67_9AGAM</name>
<keyword evidence="2" id="KW-0812">Transmembrane</keyword>
<evidence type="ECO:0000256" key="2">
    <source>
        <dbReference type="SAM" id="Phobius"/>
    </source>
</evidence>
<evidence type="ECO:0000313" key="4">
    <source>
        <dbReference type="Proteomes" id="UP000886523"/>
    </source>
</evidence>
<reference evidence="3" key="1">
    <citation type="journal article" date="2020" name="Nat. Commun.">
        <title>Large-scale genome sequencing of mycorrhizal fungi provides insights into the early evolution of symbiotic traits.</title>
        <authorList>
            <person name="Miyauchi S."/>
            <person name="Kiss E."/>
            <person name="Kuo A."/>
            <person name="Drula E."/>
            <person name="Kohler A."/>
            <person name="Sanchez-Garcia M."/>
            <person name="Morin E."/>
            <person name="Andreopoulos B."/>
            <person name="Barry K.W."/>
            <person name="Bonito G."/>
            <person name="Buee M."/>
            <person name="Carver A."/>
            <person name="Chen C."/>
            <person name="Cichocki N."/>
            <person name="Clum A."/>
            <person name="Culley D."/>
            <person name="Crous P.W."/>
            <person name="Fauchery L."/>
            <person name="Girlanda M."/>
            <person name="Hayes R.D."/>
            <person name="Keri Z."/>
            <person name="LaButti K."/>
            <person name="Lipzen A."/>
            <person name="Lombard V."/>
            <person name="Magnuson J."/>
            <person name="Maillard F."/>
            <person name="Murat C."/>
            <person name="Nolan M."/>
            <person name="Ohm R.A."/>
            <person name="Pangilinan J."/>
            <person name="Pereira M.F."/>
            <person name="Perotto S."/>
            <person name="Peter M."/>
            <person name="Pfister S."/>
            <person name="Riley R."/>
            <person name="Sitrit Y."/>
            <person name="Stielow J.B."/>
            <person name="Szollosi G."/>
            <person name="Zifcakova L."/>
            <person name="Stursova M."/>
            <person name="Spatafora J.W."/>
            <person name="Tedersoo L."/>
            <person name="Vaario L.M."/>
            <person name="Yamada A."/>
            <person name="Yan M."/>
            <person name="Wang P."/>
            <person name="Xu J."/>
            <person name="Bruns T."/>
            <person name="Baldrian P."/>
            <person name="Vilgalys R."/>
            <person name="Dunand C."/>
            <person name="Henrissat B."/>
            <person name="Grigoriev I.V."/>
            <person name="Hibbett D."/>
            <person name="Nagy L.G."/>
            <person name="Martin F.M."/>
        </authorList>
    </citation>
    <scope>NUCLEOTIDE SEQUENCE</scope>
    <source>
        <strain evidence="3">UP504</strain>
    </source>
</reference>
<protein>
    <submittedName>
        <fullName evidence="3">Uncharacterized protein</fullName>
    </submittedName>
</protein>
<dbReference type="EMBL" id="MU129040">
    <property type="protein sequence ID" value="KAF9509214.1"/>
    <property type="molecule type" value="Genomic_DNA"/>
</dbReference>
<comment type="caution">
    <text evidence="3">The sequence shown here is derived from an EMBL/GenBank/DDBJ whole genome shotgun (WGS) entry which is preliminary data.</text>
</comment>
<organism evidence="3 4">
    <name type="scientific">Hydnum rufescens UP504</name>
    <dbReference type="NCBI Taxonomy" id="1448309"/>
    <lineage>
        <taxon>Eukaryota</taxon>
        <taxon>Fungi</taxon>
        <taxon>Dikarya</taxon>
        <taxon>Basidiomycota</taxon>
        <taxon>Agaricomycotina</taxon>
        <taxon>Agaricomycetes</taxon>
        <taxon>Cantharellales</taxon>
        <taxon>Hydnaceae</taxon>
        <taxon>Hydnum</taxon>
    </lineage>
</organism>